<organism evidence="3 4">
    <name type="scientific">Desulfoluna spongiiphila</name>
    <dbReference type="NCBI Taxonomy" id="419481"/>
    <lineage>
        <taxon>Bacteria</taxon>
        <taxon>Pseudomonadati</taxon>
        <taxon>Thermodesulfobacteriota</taxon>
        <taxon>Desulfobacteria</taxon>
        <taxon>Desulfobacterales</taxon>
        <taxon>Desulfolunaceae</taxon>
        <taxon>Desulfoluna</taxon>
    </lineage>
</organism>
<dbReference type="PANTHER" id="PTHR43283:SF11">
    <property type="entry name" value="BETA-LACTAMASE-RELATED DOMAIN-CONTAINING PROTEIN"/>
    <property type="match status" value="1"/>
</dbReference>
<evidence type="ECO:0000313" key="4">
    <source>
        <dbReference type="Proteomes" id="UP000198870"/>
    </source>
</evidence>
<keyword evidence="1" id="KW-0378">Hydrolase</keyword>
<dbReference type="Pfam" id="PF00144">
    <property type="entry name" value="Beta-lactamase"/>
    <property type="match status" value="1"/>
</dbReference>
<protein>
    <submittedName>
        <fullName evidence="3">CubicO group peptidase, beta-lactamase class C family</fullName>
    </submittedName>
</protein>
<dbReference type="STRING" id="419481.SAMN05216233_12220"/>
<dbReference type="RefSeq" id="WP_092214293.1">
    <property type="nucleotide sequence ID" value="NZ_FMUX01000022.1"/>
</dbReference>
<evidence type="ECO:0000313" key="3">
    <source>
        <dbReference type="EMBL" id="SCY79590.1"/>
    </source>
</evidence>
<dbReference type="InterPro" id="IPR012338">
    <property type="entry name" value="Beta-lactam/transpept-like"/>
</dbReference>
<dbReference type="PANTHER" id="PTHR43283">
    <property type="entry name" value="BETA-LACTAMASE-RELATED"/>
    <property type="match status" value="1"/>
</dbReference>
<gene>
    <name evidence="3" type="ORF">SAMN05216233_12220</name>
</gene>
<feature type="domain" description="Beta-lactamase-related" evidence="2">
    <location>
        <begin position="6"/>
        <end position="334"/>
    </location>
</feature>
<dbReference type="Gene3D" id="3.40.710.10">
    <property type="entry name" value="DD-peptidase/beta-lactamase superfamily"/>
    <property type="match status" value="1"/>
</dbReference>
<reference evidence="3 4" key="1">
    <citation type="submission" date="2016-10" db="EMBL/GenBank/DDBJ databases">
        <authorList>
            <person name="de Groot N.N."/>
        </authorList>
    </citation>
    <scope>NUCLEOTIDE SEQUENCE [LARGE SCALE GENOMIC DNA]</scope>
    <source>
        <strain evidence="3 4">AA1</strain>
    </source>
</reference>
<dbReference type="EMBL" id="FMUX01000022">
    <property type="protein sequence ID" value="SCY79590.1"/>
    <property type="molecule type" value="Genomic_DNA"/>
</dbReference>
<dbReference type="Proteomes" id="UP000198870">
    <property type="component" value="Unassembled WGS sequence"/>
</dbReference>
<dbReference type="InterPro" id="IPR001466">
    <property type="entry name" value="Beta-lactam-related"/>
</dbReference>
<dbReference type="OrthoDB" id="9809635at2"/>
<evidence type="ECO:0000256" key="1">
    <source>
        <dbReference type="ARBA" id="ARBA00022801"/>
    </source>
</evidence>
<evidence type="ECO:0000259" key="2">
    <source>
        <dbReference type="Pfam" id="PF00144"/>
    </source>
</evidence>
<dbReference type="SUPFAM" id="SSF56601">
    <property type="entry name" value="beta-lactamase/transpeptidase-like"/>
    <property type="match status" value="1"/>
</dbReference>
<name>A0A1G5IV51_9BACT</name>
<proteinExistence type="predicted"/>
<keyword evidence="4" id="KW-1185">Reference proteome</keyword>
<accession>A0A1G5IV51</accession>
<dbReference type="InterPro" id="IPR050789">
    <property type="entry name" value="Diverse_Enzym_Activities"/>
</dbReference>
<dbReference type="AlphaFoldDB" id="A0A1G5IV51"/>
<dbReference type="GO" id="GO:0016787">
    <property type="term" value="F:hydrolase activity"/>
    <property type="evidence" value="ECO:0007669"/>
    <property type="project" value="UniProtKB-KW"/>
</dbReference>
<sequence>MCDALSQKMADGVASGVFPGGQLLVMVDGEVAAEHCAGRLRNGGPEVAPDTFFDLASLTKPLSGATLAMGLVADGLLEIDAPVCRYLPWFAGGGREAVTLRHLLDHSSGLPAWRPFYETLVSMPVAERGEGLRGLLQGSPLEAAAGAGVCYSDIGFMVLKEVVEAVAGADVRRLFDAKVRAPLGLNDLMYAPDVPVHRAVAATESCPWRGKTLCGEVHDDNAWTLGGVALHAGLFGTAREVGRLVWHLVAHHRDGVAGSPFSRKVVTAFFAESRGRGRGLGFDLPSGKGSASGRYFTAGSVGHLGFTGTSFWADPRQGVVVVLLTNRVHPSRENTAIRVFRPEVHDIAMKMVREGTLGTGGRRCFGPAF</sequence>